<evidence type="ECO:0000256" key="5">
    <source>
        <dbReference type="ARBA" id="ARBA00023136"/>
    </source>
</evidence>
<feature type="transmembrane region" description="Helical" evidence="6">
    <location>
        <begin position="103"/>
        <end position="125"/>
    </location>
</feature>
<evidence type="ECO:0000256" key="6">
    <source>
        <dbReference type="SAM" id="Phobius"/>
    </source>
</evidence>
<keyword evidence="5 6" id="KW-0472">Membrane</keyword>
<evidence type="ECO:0000256" key="1">
    <source>
        <dbReference type="ARBA" id="ARBA00004141"/>
    </source>
</evidence>
<comment type="similarity">
    <text evidence="2">Belongs to the TerC family.</text>
</comment>
<protein>
    <recommendedName>
        <fullName evidence="9">Tellurium resistance protein TerC</fullName>
    </recommendedName>
</protein>
<evidence type="ECO:0000313" key="8">
    <source>
        <dbReference type="Proteomes" id="UP001596504"/>
    </source>
</evidence>
<feature type="transmembrane region" description="Helical" evidence="6">
    <location>
        <begin position="38"/>
        <end position="57"/>
    </location>
</feature>
<keyword evidence="4 6" id="KW-1133">Transmembrane helix</keyword>
<gene>
    <name evidence="7" type="ORF">ACFQRI_00965</name>
</gene>
<dbReference type="InterPro" id="IPR005496">
    <property type="entry name" value="Integral_membrane_TerC"/>
</dbReference>
<dbReference type="RefSeq" id="WP_380663025.1">
    <property type="nucleotide sequence ID" value="NZ_JBHTCJ010000001.1"/>
</dbReference>
<organism evidence="7 8">
    <name type="scientific">Saccharopolyspora griseoalba</name>
    <dbReference type="NCBI Taxonomy" id="1431848"/>
    <lineage>
        <taxon>Bacteria</taxon>
        <taxon>Bacillati</taxon>
        <taxon>Actinomycetota</taxon>
        <taxon>Actinomycetes</taxon>
        <taxon>Pseudonocardiales</taxon>
        <taxon>Pseudonocardiaceae</taxon>
        <taxon>Saccharopolyspora</taxon>
    </lineage>
</organism>
<reference evidence="8" key="1">
    <citation type="journal article" date="2019" name="Int. J. Syst. Evol. Microbiol.">
        <title>The Global Catalogue of Microorganisms (GCM) 10K type strain sequencing project: providing services to taxonomists for standard genome sequencing and annotation.</title>
        <authorList>
            <consortium name="The Broad Institute Genomics Platform"/>
            <consortium name="The Broad Institute Genome Sequencing Center for Infectious Disease"/>
            <person name="Wu L."/>
            <person name="Ma J."/>
        </authorList>
    </citation>
    <scope>NUCLEOTIDE SEQUENCE [LARGE SCALE GENOMIC DNA]</scope>
    <source>
        <strain evidence="8">WLHS5</strain>
    </source>
</reference>
<feature type="transmembrane region" description="Helical" evidence="6">
    <location>
        <begin position="6"/>
        <end position="26"/>
    </location>
</feature>
<name>A0ABW2LBW6_9PSEU</name>
<proteinExistence type="inferred from homology"/>
<evidence type="ECO:0000313" key="7">
    <source>
        <dbReference type="EMBL" id="MFC7339963.1"/>
    </source>
</evidence>
<accession>A0ABW2LBW6</accession>
<evidence type="ECO:0008006" key="9">
    <source>
        <dbReference type="Google" id="ProtNLM"/>
    </source>
</evidence>
<evidence type="ECO:0000256" key="2">
    <source>
        <dbReference type="ARBA" id="ARBA00007511"/>
    </source>
</evidence>
<sequence>MDFPVRVWAATLIALRGLIAADLVVIGRRPHEVGVREAGLWVAGYVALAAVFGGLRYAFAGATAGTQFFAGYITEYSLSVDNLFVFVIVLTRFAVPRAHQHRVLYIGNLLSLLLRAACIAAGVAVQAAFNWVFYNFGAFLIYAAIKVARDGGGEDADSDSAVVRAVRKIVPTREHYGGGRMTTRVDGKRMFTPMVVVVGRWAWPT</sequence>
<comment type="subcellular location">
    <subcellularLocation>
        <location evidence="1">Membrane</location>
        <topology evidence="1">Multi-pass membrane protein</topology>
    </subcellularLocation>
</comment>
<feature type="transmembrane region" description="Helical" evidence="6">
    <location>
        <begin position="69"/>
        <end position="91"/>
    </location>
</feature>
<dbReference type="PANTHER" id="PTHR30238">
    <property type="entry name" value="MEMBRANE BOUND PREDICTED REDOX MODULATOR"/>
    <property type="match status" value="1"/>
</dbReference>
<dbReference type="PANTHER" id="PTHR30238:SF0">
    <property type="entry name" value="THYLAKOID MEMBRANE PROTEIN TERC, CHLOROPLASTIC"/>
    <property type="match status" value="1"/>
</dbReference>
<evidence type="ECO:0000256" key="4">
    <source>
        <dbReference type="ARBA" id="ARBA00022989"/>
    </source>
</evidence>
<keyword evidence="8" id="KW-1185">Reference proteome</keyword>
<feature type="transmembrane region" description="Helical" evidence="6">
    <location>
        <begin position="131"/>
        <end position="148"/>
    </location>
</feature>
<evidence type="ECO:0000256" key="3">
    <source>
        <dbReference type="ARBA" id="ARBA00022692"/>
    </source>
</evidence>
<dbReference type="Pfam" id="PF03741">
    <property type="entry name" value="TerC"/>
    <property type="match status" value="1"/>
</dbReference>
<dbReference type="Proteomes" id="UP001596504">
    <property type="component" value="Unassembled WGS sequence"/>
</dbReference>
<keyword evidence="3 6" id="KW-0812">Transmembrane</keyword>
<dbReference type="EMBL" id="JBHTCJ010000001">
    <property type="protein sequence ID" value="MFC7339963.1"/>
    <property type="molecule type" value="Genomic_DNA"/>
</dbReference>
<comment type="caution">
    <text evidence="7">The sequence shown here is derived from an EMBL/GenBank/DDBJ whole genome shotgun (WGS) entry which is preliminary data.</text>
</comment>